<reference evidence="2 3" key="1">
    <citation type="submission" date="2014-06" db="EMBL/GenBank/DDBJ databases">
        <authorList>
            <person name="Pfaffle P.K."/>
            <person name="Tobiason D.M."/>
            <person name="Arnold K."/>
            <person name="Ash A."/>
            <person name="Austin Q."/>
            <person name="Brahm K."/>
            <person name="Carberry B."/>
            <person name="Grant J."/>
            <person name="Leckie K."/>
            <person name="Meder A."/>
            <person name="Newsom A."/>
            <person name="Reinecke M."/>
            <person name="Rognrud K."/>
            <person name="Serrano M.G."/>
            <person name="Buck G."/>
            <person name="Lee V."/>
            <person name="Wang Y."/>
            <person name="Carvalho R."/>
            <person name="Voegtly L."/>
            <person name="Shi R."/>
            <person name="Duckworth R."/>
            <person name="Johnson A."/>
            <person name="Loviza R."/>
            <person name="Walstead R."/>
            <person name="Shah Z."/>
            <person name="Kiflezghi M."/>
            <person name="Wade K."/>
            <person name="Anders K.R."/>
            <person name="Braun M.A."/>
            <person name="Delesalle V.A."/>
            <person name="Hughes L.E."/>
            <person name="Ware V.C."/>
            <person name="Bradley K.W."/>
            <person name="Barker L.P."/>
            <person name="Asai D.J."/>
            <person name="Bowman C.A."/>
            <person name="Russell D.A."/>
            <person name="Pope W.H."/>
            <person name="Jacobs-Sera D."/>
            <person name="Hendrix R.W."/>
            <person name="Hatfull G.F."/>
        </authorList>
    </citation>
    <scope>NUCLEOTIDE SEQUENCE [LARGE SCALE GENOMIC DNA]</scope>
</reference>
<keyword evidence="1" id="KW-0472">Membrane</keyword>
<keyword evidence="1" id="KW-0812">Transmembrane</keyword>
<evidence type="ECO:0000313" key="2">
    <source>
        <dbReference type="EMBL" id="AIK68861.1"/>
    </source>
</evidence>
<accession>A0A076YJI8</accession>
<gene>
    <name evidence="2" type="ORF">PBI_LIZLEMON_87</name>
</gene>
<protein>
    <submittedName>
        <fullName evidence="2">Uncharacterized protein</fullName>
    </submittedName>
</protein>
<evidence type="ECO:0000256" key="1">
    <source>
        <dbReference type="SAM" id="Phobius"/>
    </source>
</evidence>
<organism evidence="2 3">
    <name type="scientific">Mycobacterium phage LizLemon</name>
    <dbReference type="NCBI Taxonomy" id="1527533"/>
    <lineage>
        <taxon>Viruses</taxon>
        <taxon>Duplodnaviria</taxon>
        <taxon>Heunggongvirae</taxon>
        <taxon>Uroviricota</taxon>
        <taxon>Caudoviricetes</taxon>
        <taxon>Bclasvirinae</taxon>
        <taxon>Rosebushvirus</taxon>
        <taxon>Rosebushvirus rosebush</taxon>
    </lineage>
</organism>
<keyword evidence="1" id="KW-1133">Transmembrane helix</keyword>
<proteinExistence type="predicted"/>
<name>A0A076YJI8_9CAUD</name>
<feature type="transmembrane region" description="Helical" evidence="1">
    <location>
        <begin position="29"/>
        <end position="47"/>
    </location>
</feature>
<sequence length="48" mass="4726">MTVALVALGAAIVACLALAVVHSEAAVAFWGTVAIAGFLGAAFLWPLA</sequence>
<evidence type="ECO:0000313" key="3">
    <source>
        <dbReference type="Proteomes" id="UP000230449"/>
    </source>
</evidence>
<dbReference type="Proteomes" id="UP000230449">
    <property type="component" value="Segment"/>
</dbReference>
<dbReference type="EMBL" id="KM101117">
    <property type="protein sequence ID" value="AIK68861.1"/>
    <property type="molecule type" value="Genomic_DNA"/>
</dbReference>